<reference evidence="2" key="1">
    <citation type="journal article" date="2019" name="Int. J. Syst. Evol. Microbiol.">
        <title>The Global Catalogue of Microorganisms (GCM) 10K type strain sequencing project: providing services to taxonomists for standard genome sequencing and annotation.</title>
        <authorList>
            <consortium name="The Broad Institute Genomics Platform"/>
            <consortium name="The Broad Institute Genome Sequencing Center for Infectious Disease"/>
            <person name="Wu L."/>
            <person name="Ma J."/>
        </authorList>
    </citation>
    <scope>NUCLEOTIDE SEQUENCE [LARGE SCALE GENOMIC DNA]</scope>
    <source>
        <strain evidence="2">CECT 7297</strain>
    </source>
</reference>
<organism evidence="1 2">
    <name type="scientific">Marinobacter lacisalsi</name>
    <dbReference type="NCBI Taxonomy" id="475979"/>
    <lineage>
        <taxon>Bacteria</taxon>
        <taxon>Pseudomonadati</taxon>
        <taxon>Pseudomonadota</taxon>
        <taxon>Gammaproteobacteria</taxon>
        <taxon>Pseudomonadales</taxon>
        <taxon>Marinobacteraceae</taxon>
        <taxon>Marinobacter</taxon>
    </lineage>
</organism>
<keyword evidence="2" id="KW-1185">Reference proteome</keyword>
<gene>
    <name evidence="1" type="ORF">ACFOZ5_16095</name>
</gene>
<accession>A0ABV8QJP5</accession>
<comment type="caution">
    <text evidence="1">The sequence shown here is derived from an EMBL/GenBank/DDBJ whole genome shotgun (WGS) entry which is preliminary data.</text>
</comment>
<protein>
    <submittedName>
        <fullName evidence="1">Uncharacterized protein</fullName>
    </submittedName>
</protein>
<proteinExistence type="predicted"/>
<evidence type="ECO:0000313" key="1">
    <source>
        <dbReference type="EMBL" id="MFC4260541.1"/>
    </source>
</evidence>
<dbReference type="RefSeq" id="WP_379889158.1">
    <property type="nucleotide sequence ID" value="NZ_JBHSDI010000058.1"/>
</dbReference>
<evidence type="ECO:0000313" key="2">
    <source>
        <dbReference type="Proteomes" id="UP001595798"/>
    </source>
</evidence>
<name>A0ABV8QJP5_9GAMM</name>
<dbReference type="EMBL" id="JBHSDI010000058">
    <property type="protein sequence ID" value="MFC4260541.1"/>
    <property type="molecule type" value="Genomic_DNA"/>
</dbReference>
<sequence>MELKFELTSPDRDAVQETLEALQGAPKDDVDDFLRYILNGNRNAIQSFIKGAVDNPKTWWIGLFSLQMQAGVMNTNQ</sequence>
<dbReference type="Proteomes" id="UP001595798">
    <property type="component" value="Unassembled WGS sequence"/>
</dbReference>